<feature type="signal peptide" evidence="1">
    <location>
        <begin position="1"/>
        <end position="27"/>
    </location>
</feature>
<keyword evidence="3" id="KW-1185">Reference proteome</keyword>
<gene>
    <name evidence="2" type="ORF">SMD31_11335</name>
</gene>
<dbReference type="EMBL" id="JAXCLX010000001">
    <property type="protein sequence ID" value="MDY0872523.1"/>
    <property type="molecule type" value="Genomic_DNA"/>
</dbReference>
<accession>A0ABU5E0U3</accession>
<feature type="chain" id="PRO_5045686525" evidence="1">
    <location>
        <begin position="28"/>
        <end position="137"/>
    </location>
</feature>
<proteinExistence type="predicted"/>
<name>A0ABU5E0U3_9PROT</name>
<evidence type="ECO:0000313" key="2">
    <source>
        <dbReference type="EMBL" id="MDY0872523.1"/>
    </source>
</evidence>
<dbReference type="Proteomes" id="UP001271769">
    <property type="component" value="Unassembled WGS sequence"/>
</dbReference>
<reference evidence="2 3" key="1">
    <citation type="journal article" date="2013" name="Antonie Van Leeuwenhoek">
        <title>Dongia rigui sp. nov., isolated from freshwater of a large wetland in Korea.</title>
        <authorList>
            <person name="Baik K.S."/>
            <person name="Hwang Y.M."/>
            <person name="Choi J.S."/>
            <person name="Kwon J."/>
            <person name="Seong C.N."/>
        </authorList>
    </citation>
    <scope>NUCLEOTIDE SEQUENCE [LARGE SCALE GENOMIC DNA]</scope>
    <source>
        <strain evidence="2 3">04SU4-P</strain>
    </source>
</reference>
<evidence type="ECO:0000256" key="1">
    <source>
        <dbReference type="SAM" id="SignalP"/>
    </source>
</evidence>
<sequence length="137" mass="14112">MGWHKGKFSIVAALVAVALLVSCAMPASRQQAGEHQSGVDVDLRSRLTAANLMAGSLAEGLSSAIRLHAVTPGSERALLIAATLDAVDRSLDGAGTALRAGLSDLATRQIGAAEMQLYGLQPLLPMQGQPKVTEDAP</sequence>
<protein>
    <submittedName>
        <fullName evidence="2">Uncharacterized protein</fullName>
    </submittedName>
</protein>
<comment type="caution">
    <text evidence="2">The sequence shown here is derived from an EMBL/GenBank/DDBJ whole genome shotgun (WGS) entry which is preliminary data.</text>
</comment>
<keyword evidence="1" id="KW-0732">Signal</keyword>
<dbReference type="PROSITE" id="PS51257">
    <property type="entry name" value="PROKAR_LIPOPROTEIN"/>
    <property type="match status" value="1"/>
</dbReference>
<evidence type="ECO:0000313" key="3">
    <source>
        <dbReference type="Proteomes" id="UP001271769"/>
    </source>
</evidence>
<organism evidence="2 3">
    <name type="scientific">Dongia rigui</name>
    <dbReference type="NCBI Taxonomy" id="940149"/>
    <lineage>
        <taxon>Bacteria</taxon>
        <taxon>Pseudomonadati</taxon>
        <taxon>Pseudomonadota</taxon>
        <taxon>Alphaproteobacteria</taxon>
        <taxon>Rhodospirillales</taxon>
        <taxon>Dongiaceae</taxon>
        <taxon>Dongia</taxon>
    </lineage>
</organism>
<dbReference type="RefSeq" id="WP_320500950.1">
    <property type="nucleotide sequence ID" value="NZ_JAXCLX010000001.1"/>
</dbReference>